<reference evidence="1 2" key="1">
    <citation type="submission" date="2021-07" db="EMBL/GenBank/DDBJ databases">
        <title>Karlodiniumbacter phycospheric gen. nov., sp. nov., a phycosphere bacterium isolated from karlodinium veneficum.</title>
        <authorList>
            <person name="Peng Y."/>
            <person name="Jiang L."/>
            <person name="Lee J."/>
        </authorList>
    </citation>
    <scope>NUCLEOTIDE SEQUENCE</scope>
    <source>
        <strain evidence="1 2">N5</strain>
    </source>
</reference>
<dbReference type="Proteomes" id="UP000693972">
    <property type="component" value="Unassembled WGS sequence"/>
</dbReference>
<dbReference type="RefSeq" id="WP_257893465.1">
    <property type="nucleotide sequence ID" value="NZ_JAIMBW010000001.1"/>
</dbReference>
<evidence type="ECO:0000313" key="1">
    <source>
        <dbReference type="EMBL" id="QXL86520.1"/>
    </source>
</evidence>
<proteinExistence type="predicted"/>
<dbReference type="EMBL" id="JAIMBW010000001">
    <property type="protein sequence ID" value="MBY4893824.1"/>
    <property type="molecule type" value="Genomic_DNA"/>
</dbReference>
<name>A0A975TS59_9RHOB</name>
<sequence>MSPAVGARNLLENCAKARVGQSLLIAVEPPALGYFDDKVAACVAREARELGLHVRQVDVGFEPDKPTLPPALLAQMEHADIVVFLARLGDQLRFTEMPAGKTLITCFAATLELLGSSFGTGHYDGFKALKTATDRALGRTREMRLTCPNGTDVRGVPAMDGTETSVTRFPLSVFAPIPAHSFSGRVAMAGFLTGTGSRYYTPYHLDLDGPLFARLDAGRLVRFEGAAHEVARAEAHYDHVARRYNLDRTAVHSWHAGIHPGCGFPWNMADHVERWGGTAFGNPRIAHFHTCGAQAPGEISWNVVDPTITLDGVPVWEDGTFHAHRVPGGPEVLARYPDIAAMFARPDRAIGFAAPAFARA</sequence>
<keyword evidence="2" id="KW-1185">Reference proteome</keyword>
<protein>
    <submittedName>
        <fullName evidence="1">Uncharacterized protein</fullName>
    </submittedName>
</protein>
<dbReference type="EMBL" id="CP078073">
    <property type="protein sequence ID" value="QXL86520.1"/>
    <property type="molecule type" value="Genomic_DNA"/>
</dbReference>
<accession>A0A975TS59</accession>
<dbReference type="AlphaFoldDB" id="A0A975TS59"/>
<organism evidence="1">
    <name type="scientific">Gymnodinialimonas phycosphaerae</name>
    <dbReference type="NCBI Taxonomy" id="2841589"/>
    <lineage>
        <taxon>Bacteria</taxon>
        <taxon>Pseudomonadati</taxon>
        <taxon>Pseudomonadota</taxon>
        <taxon>Alphaproteobacteria</taxon>
        <taxon>Rhodobacterales</taxon>
        <taxon>Paracoccaceae</taxon>
        <taxon>Gymnodinialimonas</taxon>
    </lineage>
</organism>
<evidence type="ECO:0000313" key="2">
    <source>
        <dbReference type="Proteomes" id="UP000693972"/>
    </source>
</evidence>
<gene>
    <name evidence="1" type="ORF">KUL25_13720</name>
</gene>